<accession>D4QF79</accession>
<keyword evidence="2" id="KW-1185">Reference proteome</keyword>
<name>D4QF79_APBV1</name>
<dbReference type="Proteomes" id="UP000011271">
    <property type="component" value="Segment"/>
</dbReference>
<organism evidence="1 2">
    <name type="scientific">Aeropyrum pernix bacilliform virus 1 (isolate -/Japan/Tanaka/2005)</name>
    <name type="common">APBV1</name>
    <dbReference type="NCBI Taxonomy" id="1289471"/>
    <lineage>
        <taxon>Viruses</taxon>
        <taxon>Viruses incertae sedis</taxon>
        <taxon>Clavaviridae</taxon>
        <taxon>Clavavirus</taxon>
        <taxon>Clavavirus yamagawaense</taxon>
    </lineage>
</organism>
<dbReference type="EMBL" id="AB537968">
    <property type="protein sequence ID" value="BAJ06123.1"/>
    <property type="molecule type" value="Genomic_DNA"/>
</dbReference>
<evidence type="ECO:0000313" key="1">
    <source>
        <dbReference type="EMBL" id="BAJ06123.1"/>
    </source>
</evidence>
<sequence>MEELKGIVETLLKFLKRTGQVRNPEGLFGLLVISRLFADRWGLKPPFDERDIQLYIQITQSGEAEFDTVAIKMVESVGKIPTQVNVLQEYERTVKTGSLTGLLRRGRGGED</sequence>
<evidence type="ECO:0000313" key="2">
    <source>
        <dbReference type="Proteomes" id="UP000011271"/>
    </source>
</evidence>
<protein>
    <submittedName>
        <fullName evidence="1">Uncharacterized protein</fullName>
    </submittedName>
</protein>
<proteinExistence type="predicted"/>
<organismHost>
    <name type="scientific">Aeropyrum pernix</name>
    <dbReference type="NCBI Taxonomy" id="56636"/>
</organismHost>
<reference evidence="1 2" key="1">
    <citation type="journal article" date="2010" name="Virology">
        <title>Diversity of viruses of the hyperthermophilic archaeal genus Aeropyrum, and isolation of the Aeropyrum pernix bacilliform virus 1, APBV1, the first representative of the family Clavaviridae.</title>
        <authorList>
            <person name="Mochizuki T."/>
            <person name="Yoshida T."/>
            <person name="Tanaka R."/>
            <person name="Forterre P."/>
            <person name="Sako Y."/>
            <person name="Prangishvili D."/>
        </authorList>
    </citation>
    <scope>NUCLEOTIDE SEQUENCE [LARGE SCALE GENOMIC DNA]</scope>
    <source>
        <strain evidence="2">Isolate -/Japan/Tanaka/2005</strain>
    </source>
</reference>